<comment type="caution">
    <text evidence="3">The sequence shown here is derived from an EMBL/GenBank/DDBJ whole genome shotgun (WGS) entry which is preliminary data.</text>
</comment>
<feature type="compositionally biased region" description="Acidic residues" evidence="1">
    <location>
        <begin position="350"/>
        <end position="364"/>
    </location>
</feature>
<evidence type="ECO:0000256" key="2">
    <source>
        <dbReference type="SAM" id="Phobius"/>
    </source>
</evidence>
<protein>
    <recommendedName>
        <fullName evidence="5">MFS transporter</fullName>
    </recommendedName>
</protein>
<keyword evidence="2" id="KW-0472">Membrane</keyword>
<gene>
    <name evidence="3" type="ORF">QLQ12_46510</name>
</gene>
<sequence length="440" mass="48066">MTDHTRKGAAAISTTERQPTPAPIAKGGNPSEGRGRRRASWAPARWAYSFYGVAATGAVIGQTWVALEHLPWPPAVPLAVRVLAVLPFALCLELLAMALAAMADERMRLGERAYGFRTFSAVVAVVAVGIQVVGHWPVLYWSSVFGVLSGSAYALWLLHAAARRRDALRAMGKLADTAPAYGLWRRVRHPIWTARAADLAREGHTDADTGAWRPLGLYESLRAAELMMRDEKRRPAVAHAVEKVVRADQWDMRMAEIAVHTLDLDRLAAELAARVDYQAWADRLAPAITAPVLPPTPQDTDSPAAPNPASTEAAPEQPHQPPTPHDPDTHREAEPDPEPRPDPHDHNDHDEEQDDDQDDDEEFDADNDAALAPDLVPLLPAARAARDELLGEGSTVSRDALAHRLRRNGTAIRNNRVSELLNALRREEASLNAAHSKVPA</sequence>
<feature type="region of interest" description="Disordered" evidence="1">
    <location>
        <begin position="290"/>
        <end position="364"/>
    </location>
</feature>
<feature type="compositionally biased region" description="Basic and acidic residues" evidence="1">
    <location>
        <begin position="325"/>
        <end position="349"/>
    </location>
</feature>
<keyword evidence="4" id="KW-1185">Reference proteome</keyword>
<feature type="transmembrane region" description="Helical" evidence="2">
    <location>
        <begin position="114"/>
        <end position="133"/>
    </location>
</feature>
<proteinExistence type="predicted"/>
<evidence type="ECO:0008006" key="5">
    <source>
        <dbReference type="Google" id="ProtNLM"/>
    </source>
</evidence>
<organism evidence="3 4">
    <name type="scientific">Actinoplanes sandaracinus</name>
    <dbReference type="NCBI Taxonomy" id="3045177"/>
    <lineage>
        <taxon>Bacteria</taxon>
        <taxon>Bacillati</taxon>
        <taxon>Actinomycetota</taxon>
        <taxon>Actinomycetes</taxon>
        <taxon>Micromonosporales</taxon>
        <taxon>Micromonosporaceae</taxon>
        <taxon>Actinoplanes</taxon>
    </lineage>
</organism>
<feature type="transmembrane region" description="Helical" evidence="2">
    <location>
        <begin position="46"/>
        <end position="67"/>
    </location>
</feature>
<evidence type="ECO:0000256" key="1">
    <source>
        <dbReference type="SAM" id="MobiDB-lite"/>
    </source>
</evidence>
<feature type="transmembrane region" description="Helical" evidence="2">
    <location>
        <begin position="139"/>
        <end position="161"/>
    </location>
</feature>
<evidence type="ECO:0000313" key="3">
    <source>
        <dbReference type="EMBL" id="MDI6106039.1"/>
    </source>
</evidence>
<dbReference type="RefSeq" id="WP_282767498.1">
    <property type="nucleotide sequence ID" value="NZ_JASCTH010000072.1"/>
</dbReference>
<dbReference type="Proteomes" id="UP001241758">
    <property type="component" value="Unassembled WGS sequence"/>
</dbReference>
<reference evidence="3 4" key="1">
    <citation type="submission" date="2023-05" db="EMBL/GenBank/DDBJ databases">
        <title>Actinoplanes sp. NEAU-A12 genome sequencing.</title>
        <authorList>
            <person name="Wang Z.-S."/>
        </authorList>
    </citation>
    <scope>NUCLEOTIDE SEQUENCE [LARGE SCALE GENOMIC DNA]</scope>
    <source>
        <strain evidence="3 4">NEAU-A12</strain>
    </source>
</reference>
<feature type="transmembrane region" description="Helical" evidence="2">
    <location>
        <begin position="79"/>
        <end position="102"/>
    </location>
</feature>
<name>A0ABT6X285_9ACTN</name>
<feature type="region of interest" description="Disordered" evidence="1">
    <location>
        <begin position="1"/>
        <end position="36"/>
    </location>
</feature>
<keyword evidence="2" id="KW-1133">Transmembrane helix</keyword>
<keyword evidence="2" id="KW-0812">Transmembrane</keyword>
<accession>A0ABT6X285</accession>
<evidence type="ECO:0000313" key="4">
    <source>
        <dbReference type="Proteomes" id="UP001241758"/>
    </source>
</evidence>
<dbReference type="EMBL" id="JASCTH010000072">
    <property type="protein sequence ID" value="MDI6106039.1"/>
    <property type="molecule type" value="Genomic_DNA"/>
</dbReference>